<feature type="transmembrane region" description="Helical" evidence="6">
    <location>
        <begin position="146"/>
        <end position="172"/>
    </location>
</feature>
<dbReference type="InterPro" id="IPR045867">
    <property type="entry name" value="DNA-dir_RpoC_beta_prime"/>
</dbReference>
<dbReference type="PANTHER" id="PTHR19376">
    <property type="entry name" value="DNA-DIRECTED RNA POLYMERASE"/>
    <property type="match status" value="1"/>
</dbReference>
<keyword evidence="6" id="KW-0812">Transmembrane</keyword>
<dbReference type="SMART" id="SM00663">
    <property type="entry name" value="RPOLA_N"/>
    <property type="match status" value="1"/>
</dbReference>
<dbReference type="AlphaFoldDB" id="A0A411ADH3"/>
<evidence type="ECO:0000256" key="4">
    <source>
        <dbReference type="ARBA" id="ARBA00022695"/>
    </source>
</evidence>
<keyword evidence="6" id="KW-1133">Transmembrane helix</keyword>
<keyword evidence="6" id="KW-0472">Membrane</keyword>
<dbReference type="Pfam" id="PF00623">
    <property type="entry name" value="RNA_pol_Rpb1_2"/>
    <property type="match status" value="1"/>
</dbReference>
<evidence type="ECO:0000256" key="5">
    <source>
        <dbReference type="ARBA" id="ARBA00023163"/>
    </source>
</evidence>
<dbReference type="SUPFAM" id="SSF64484">
    <property type="entry name" value="beta and beta-prime subunits of DNA dependent RNA-polymerase"/>
    <property type="match status" value="1"/>
</dbReference>
<evidence type="ECO:0000313" key="8">
    <source>
        <dbReference type="EMBL" id="QAX27141.1"/>
    </source>
</evidence>
<keyword evidence="3" id="KW-0808">Transferase</keyword>
<dbReference type="InterPro" id="IPR000722">
    <property type="entry name" value="RNA_pol_asu"/>
</dbReference>
<organism evidence="8">
    <name type="scientific">Babesia motasi</name>
    <dbReference type="NCBI Taxonomy" id="237580"/>
    <lineage>
        <taxon>Eukaryota</taxon>
        <taxon>Sar</taxon>
        <taxon>Alveolata</taxon>
        <taxon>Apicomplexa</taxon>
        <taxon>Aconoidasida</taxon>
        <taxon>Piroplasmida</taxon>
        <taxon>Babesiidae</taxon>
        <taxon>Babesia</taxon>
    </lineage>
</organism>
<evidence type="ECO:0000256" key="2">
    <source>
        <dbReference type="ARBA" id="ARBA00022478"/>
    </source>
</evidence>
<dbReference type="GO" id="GO:0003899">
    <property type="term" value="F:DNA-directed RNA polymerase activity"/>
    <property type="evidence" value="ECO:0007669"/>
    <property type="project" value="UniProtKB-EC"/>
</dbReference>
<reference evidence="8" key="1">
    <citation type="submission" date="2018-09" db="EMBL/GenBank/DDBJ databases">
        <title>Comparative sequence analysis of Babesia apicoplast genomes of sheep originating from six regions.</title>
        <authorList>
            <person name="Wang X."/>
            <person name="Guan G."/>
        </authorList>
    </citation>
    <scope>NUCLEOTIDE SEQUENCE</scope>
    <source>
        <strain evidence="8">Hebei</strain>
    </source>
</reference>
<keyword evidence="2" id="KW-0240">DNA-directed RNA polymerase</keyword>
<evidence type="ECO:0000259" key="7">
    <source>
        <dbReference type="SMART" id="SM00663"/>
    </source>
</evidence>
<dbReference type="GO" id="GO:0003677">
    <property type="term" value="F:DNA binding"/>
    <property type="evidence" value="ECO:0007669"/>
    <property type="project" value="InterPro"/>
</dbReference>
<dbReference type="GO" id="GO:0000428">
    <property type="term" value="C:DNA-directed RNA polymerase complex"/>
    <property type="evidence" value="ECO:0007669"/>
    <property type="project" value="UniProtKB-KW"/>
</dbReference>
<dbReference type="GO" id="GO:0006351">
    <property type="term" value="P:DNA-templated transcription"/>
    <property type="evidence" value="ECO:0007669"/>
    <property type="project" value="InterPro"/>
</dbReference>
<dbReference type="Gene3D" id="2.40.40.20">
    <property type="match status" value="1"/>
</dbReference>
<name>A0A411ADH3_9APIC</name>
<keyword evidence="4" id="KW-0548">Nucleotidyltransferase</keyword>
<dbReference type="InterPro" id="IPR006592">
    <property type="entry name" value="RNA_pol_N"/>
</dbReference>
<dbReference type="EC" id="2.7.7.6" evidence="1"/>
<feature type="domain" description="RNA polymerase N-terminal" evidence="7">
    <location>
        <begin position="212"/>
        <end position="475"/>
    </location>
</feature>
<gene>
    <name evidence="8" type="primary">rpoC1</name>
</gene>
<evidence type="ECO:0000256" key="3">
    <source>
        <dbReference type="ARBA" id="ARBA00022679"/>
    </source>
</evidence>
<keyword evidence="5" id="KW-0804">Transcription</keyword>
<protein>
    <recommendedName>
        <fullName evidence="1">DNA-directed RNA polymerase</fullName>
        <ecNumber evidence="1">2.7.7.6</ecNumber>
    </recommendedName>
</protein>
<evidence type="ECO:0000256" key="6">
    <source>
        <dbReference type="SAM" id="Phobius"/>
    </source>
</evidence>
<proteinExistence type="predicted"/>
<accession>A0A411ADH3</accession>
<sequence>MTKYSNIKLSVLTVSSVIKSIIRTTKNDYIVGLIDSSSQFLHKRKRFRTGSLLCEEVFGYAYICKNDTCKKLKFNENIVYNNLCHTCGHKMRVNKHRKYRFGAVYFNFPIFNPLYLGKCTKYIDLFKSLSRFNYYNLYAFEFDHKYFSLISTAIGNSYMVMNVFLNFINLLYKFFSSLEILKYKLNSIKSYKTASFLDLKILNTTKNLTNFKNFVLILVPGLPINLRHSIKTSDHSRLTSKFTLLYKFIIDMNNKIINPEDTFHYEVKYIFVLFDLINTILSYSKLQSLLKQDYNIYSKLQGKYGIFRQNLLGFRVDYSGRSSIVSGPDMNLNSIGVPIKMLQRFSPVDLTYLENVDMEELKAYSSYTPNYDTFNTLNDSSFLVNRAPTLHKMNTQAFEPIFTEGRAIKFMPILCPGYNADFDGDQMGIFSILFSDTIKESRYLMRPLTNMYSPTNTTSVLNVTQGAALGKYTLANYTYYSFITNTILNNYTSLVELQINYLYINTPLTVRYFNYFYLTTLGRSLLSVKNC</sequence>
<dbReference type="EMBL" id="MH992229">
    <property type="protein sequence ID" value="QAX27141.1"/>
    <property type="molecule type" value="Genomic_DNA"/>
</dbReference>
<evidence type="ECO:0000256" key="1">
    <source>
        <dbReference type="ARBA" id="ARBA00012418"/>
    </source>
</evidence>